<gene>
    <name evidence="3" type="primary">gabD_1</name>
    <name evidence="3" type="ORF">NCTC10742_00334</name>
</gene>
<dbReference type="RefSeq" id="WP_235660303.1">
    <property type="nucleotide sequence ID" value="NZ_JACKST010000125.1"/>
</dbReference>
<dbReference type="InterPro" id="IPR016162">
    <property type="entry name" value="Ald_DH_N"/>
</dbReference>
<dbReference type="PANTHER" id="PTHR43353:SF5">
    <property type="entry name" value="SUCCINATE-SEMIALDEHYDE DEHYDROGENASE, MITOCHONDRIAL"/>
    <property type="match status" value="1"/>
</dbReference>
<dbReference type="Pfam" id="PF00171">
    <property type="entry name" value="Aldedh"/>
    <property type="match status" value="1"/>
</dbReference>
<feature type="domain" description="Aldehyde dehydrogenase" evidence="2">
    <location>
        <begin position="21"/>
        <end position="187"/>
    </location>
</feature>
<protein>
    <submittedName>
        <fullName evidence="3">Succinate-semialdehyde dehydrogenase[NADP+] 2</fullName>
        <ecNumber evidence="3">1.2.1.79</ecNumber>
    </submittedName>
</protein>
<dbReference type="InterPro" id="IPR015590">
    <property type="entry name" value="Aldehyde_DH_dom"/>
</dbReference>
<dbReference type="GO" id="GO:0036243">
    <property type="term" value="F:succinate-semialdehyde dehydrogenase (NADP+) activity"/>
    <property type="evidence" value="ECO:0007669"/>
    <property type="project" value="UniProtKB-EC"/>
</dbReference>
<proteinExistence type="predicted"/>
<keyword evidence="1 3" id="KW-0560">Oxidoreductase</keyword>
<evidence type="ECO:0000313" key="4">
    <source>
        <dbReference type="Proteomes" id="UP000254291"/>
    </source>
</evidence>
<accession>A0A378SEH4</accession>
<evidence type="ECO:0000256" key="1">
    <source>
        <dbReference type="ARBA" id="ARBA00023002"/>
    </source>
</evidence>
<dbReference type="EMBL" id="UGQM01000001">
    <property type="protein sequence ID" value="STZ41133.1"/>
    <property type="molecule type" value="Genomic_DNA"/>
</dbReference>
<dbReference type="EC" id="1.2.1.79" evidence="3"/>
<evidence type="ECO:0000313" key="3">
    <source>
        <dbReference type="EMBL" id="STZ41133.1"/>
    </source>
</evidence>
<dbReference type="Gene3D" id="3.40.605.10">
    <property type="entry name" value="Aldehyde Dehydrogenase, Chain A, domain 1"/>
    <property type="match status" value="1"/>
</dbReference>
<dbReference type="AlphaFoldDB" id="A0A378SEH4"/>
<reference evidence="3 4" key="1">
    <citation type="submission" date="2018-06" db="EMBL/GenBank/DDBJ databases">
        <authorList>
            <consortium name="Pathogen Informatics"/>
            <person name="Doyle S."/>
        </authorList>
    </citation>
    <scope>NUCLEOTIDE SEQUENCE [LARGE SCALE GENOMIC DNA]</scope>
    <source>
        <strain evidence="3 4">NCTC10742</strain>
    </source>
</reference>
<dbReference type="SUPFAM" id="SSF53720">
    <property type="entry name" value="ALDH-like"/>
    <property type="match status" value="1"/>
</dbReference>
<name>A0A378SEH4_9MYCO</name>
<sequence>MATAQANTRSGDGGVTGRDDAVIEVRCPADGRVVGCVPGMGPAAVAAAAAQLRDAQPAWEELGPNGRAIHMRSFLDWILDNESRLVGIMQEETGKSWGDAALEISMAVDLINYYSAHAAEFLADRKVASWGAGGLTKKLRVFARPYQLVGMLTPWNGPLGGPMLDGVAALMAGAAVLFKPSEFTPLTWGEATRGWLGDC</sequence>
<dbReference type="Proteomes" id="UP000254291">
    <property type="component" value="Unassembled WGS sequence"/>
</dbReference>
<organism evidence="3 4">
    <name type="scientific">Mycolicibacterium gilvum</name>
    <dbReference type="NCBI Taxonomy" id="1804"/>
    <lineage>
        <taxon>Bacteria</taxon>
        <taxon>Bacillati</taxon>
        <taxon>Actinomycetota</taxon>
        <taxon>Actinomycetes</taxon>
        <taxon>Mycobacteriales</taxon>
        <taxon>Mycobacteriaceae</taxon>
        <taxon>Mycolicibacterium</taxon>
    </lineage>
</organism>
<dbReference type="InterPro" id="IPR016161">
    <property type="entry name" value="Ald_DH/histidinol_DH"/>
</dbReference>
<dbReference type="PANTHER" id="PTHR43353">
    <property type="entry name" value="SUCCINATE-SEMIALDEHYDE DEHYDROGENASE, MITOCHONDRIAL"/>
    <property type="match status" value="1"/>
</dbReference>
<evidence type="ECO:0000259" key="2">
    <source>
        <dbReference type="Pfam" id="PF00171"/>
    </source>
</evidence>
<dbReference type="InterPro" id="IPR050740">
    <property type="entry name" value="Aldehyde_DH_Superfamily"/>
</dbReference>